<feature type="domain" description="Transposase TnpC homeodomain" evidence="5">
    <location>
        <begin position="32"/>
        <end position="110"/>
    </location>
</feature>
<dbReference type="Pfam" id="PF13817">
    <property type="entry name" value="DDE_Tnp_IS66_C"/>
    <property type="match status" value="1"/>
</dbReference>
<dbReference type="NCBIfam" id="NF033517">
    <property type="entry name" value="transpos_IS66"/>
    <property type="match status" value="1"/>
</dbReference>
<dbReference type="EMBL" id="JAAIKB010000022">
    <property type="protein sequence ID" value="NGM23962.1"/>
    <property type="molecule type" value="Genomic_DNA"/>
</dbReference>
<dbReference type="InterPro" id="IPR004291">
    <property type="entry name" value="Transposase_IS66_central"/>
</dbReference>
<keyword evidence="1" id="KW-0175">Coiled coil</keyword>
<name>A0A6M1LVE0_9PROT</name>
<reference evidence="7 8" key="1">
    <citation type="submission" date="2020-02" db="EMBL/GenBank/DDBJ databases">
        <authorList>
            <person name="Kim H.M."/>
            <person name="Jeon C.O."/>
        </authorList>
    </citation>
    <scope>NUCLEOTIDE SEQUENCE [LARGE SCALE GENOMIC DNA]</scope>
    <source>
        <strain evidence="7 8">PeD5</strain>
    </source>
</reference>
<feature type="coiled-coil region" evidence="1">
    <location>
        <begin position="23"/>
        <end position="69"/>
    </location>
</feature>
<feature type="domain" description="Transposase IS66 C-terminal" evidence="6">
    <location>
        <begin position="468"/>
        <end position="505"/>
    </location>
</feature>
<sequence length="512" mass="56965">MIAALRGELAEERTARRIAELGLQAKTLEAERLRMQIARLRHERFGRSSERLAGEVEQLELRLDEVLADIAAAGGANDTEDETASAPAPEEKARRRGRKPLPDSLPRRDVEHLPAEDCACRACGGMLRKVGEDITEILEYRPGRFEVVRHVRPAFSCRTCEAMTQAPMPSLPIERGRPGPGLLAHVLVSKYCDHIPLYRQSEIYARDGLDLPRGLLAGWVGRSAALTEPMAAYIGRHALAGPRVHADDTPMPMLSPGRGRTQAARVWAYLRDDRPFGGTDPPAVFYEFTPDRKGEHPQRRLRDFQGILQADAYSGFNALYESGRVIEAACWTHARRYFHDELLANGSPIAREAIERMQPLFAIEAEIHGQPPEARLAARQARSAPIMADLHAWLEATLRRISGKSDLAKAIRYALAQWGALTTVLRDGRACLHNNAAERRMRPLALGRKNYLFAGSLEGGRRAAIIYTLVGTAELNGWDPQAYLRVLLDRIADHPINRIGELAPWNLQADAV</sequence>
<dbReference type="Proteomes" id="UP000475385">
    <property type="component" value="Unassembled WGS sequence"/>
</dbReference>
<proteinExistence type="predicted"/>
<evidence type="ECO:0000313" key="8">
    <source>
        <dbReference type="Proteomes" id="UP000475385"/>
    </source>
</evidence>
<feature type="domain" description="Transposase IS66 zinc-finger binding" evidence="4">
    <location>
        <begin position="117"/>
        <end position="161"/>
    </location>
</feature>
<feature type="domain" description="Transposase IS66 central" evidence="3">
    <location>
        <begin position="176"/>
        <end position="461"/>
    </location>
</feature>
<dbReference type="PANTHER" id="PTHR33678:SF1">
    <property type="entry name" value="BLL1576 PROTEIN"/>
    <property type="match status" value="1"/>
</dbReference>
<dbReference type="InterPro" id="IPR039552">
    <property type="entry name" value="IS66_C"/>
</dbReference>
<dbReference type="InterPro" id="IPR024474">
    <property type="entry name" value="Znf_dom_IS66"/>
</dbReference>
<dbReference type="InterPro" id="IPR024463">
    <property type="entry name" value="Transposase_TnpC_homeodom"/>
</dbReference>
<evidence type="ECO:0000259" key="5">
    <source>
        <dbReference type="Pfam" id="PF13007"/>
    </source>
</evidence>
<dbReference type="AlphaFoldDB" id="A0A6M1LVE0"/>
<feature type="region of interest" description="Disordered" evidence="2">
    <location>
        <begin position="74"/>
        <end position="108"/>
    </location>
</feature>
<evidence type="ECO:0000313" key="7">
    <source>
        <dbReference type="EMBL" id="NGM23962.1"/>
    </source>
</evidence>
<protein>
    <submittedName>
        <fullName evidence="7">IS66 family transposase</fullName>
    </submittedName>
</protein>
<evidence type="ECO:0000259" key="4">
    <source>
        <dbReference type="Pfam" id="PF13005"/>
    </source>
</evidence>
<reference evidence="7 8" key="2">
    <citation type="submission" date="2020-03" db="EMBL/GenBank/DDBJ databases">
        <title>Roseomonas stagni sp. nov., isolated from pond water in Japan.</title>
        <authorList>
            <person name="Furuhata K."/>
            <person name="Miyamoto H."/>
            <person name="Goto K."/>
        </authorList>
    </citation>
    <scope>NUCLEOTIDE SEQUENCE [LARGE SCALE GENOMIC DNA]</scope>
    <source>
        <strain evidence="7 8">PeD5</strain>
    </source>
</reference>
<evidence type="ECO:0000259" key="6">
    <source>
        <dbReference type="Pfam" id="PF13817"/>
    </source>
</evidence>
<keyword evidence="8" id="KW-1185">Reference proteome</keyword>
<dbReference type="Pfam" id="PF13005">
    <property type="entry name" value="zf-IS66"/>
    <property type="match status" value="1"/>
</dbReference>
<organism evidence="7 8">
    <name type="scientific">Falsiroseomonas algicola</name>
    <dbReference type="NCBI Taxonomy" id="2716930"/>
    <lineage>
        <taxon>Bacteria</taxon>
        <taxon>Pseudomonadati</taxon>
        <taxon>Pseudomonadota</taxon>
        <taxon>Alphaproteobacteria</taxon>
        <taxon>Acetobacterales</taxon>
        <taxon>Roseomonadaceae</taxon>
        <taxon>Falsiroseomonas</taxon>
    </lineage>
</organism>
<dbReference type="Pfam" id="PF13007">
    <property type="entry name" value="LZ_Tnp_IS66"/>
    <property type="match status" value="1"/>
</dbReference>
<evidence type="ECO:0000259" key="3">
    <source>
        <dbReference type="Pfam" id="PF03050"/>
    </source>
</evidence>
<dbReference type="RefSeq" id="WP_164697916.1">
    <property type="nucleotide sequence ID" value="NZ_JAAIKB010000022.1"/>
</dbReference>
<evidence type="ECO:0000256" key="1">
    <source>
        <dbReference type="SAM" id="Coils"/>
    </source>
</evidence>
<dbReference type="Pfam" id="PF03050">
    <property type="entry name" value="DDE_Tnp_IS66"/>
    <property type="match status" value="1"/>
</dbReference>
<comment type="caution">
    <text evidence="7">The sequence shown here is derived from an EMBL/GenBank/DDBJ whole genome shotgun (WGS) entry which is preliminary data.</text>
</comment>
<accession>A0A6M1LVE0</accession>
<dbReference type="InterPro" id="IPR052344">
    <property type="entry name" value="Transposase-related"/>
</dbReference>
<gene>
    <name evidence="7" type="ORF">G3576_28405</name>
</gene>
<dbReference type="PANTHER" id="PTHR33678">
    <property type="entry name" value="BLL1576 PROTEIN"/>
    <property type="match status" value="1"/>
</dbReference>
<evidence type="ECO:0000256" key="2">
    <source>
        <dbReference type="SAM" id="MobiDB-lite"/>
    </source>
</evidence>